<dbReference type="GO" id="GO:0006635">
    <property type="term" value="P:fatty acid beta-oxidation"/>
    <property type="evidence" value="ECO:0007669"/>
    <property type="project" value="TreeGrafter"/>
</dbReference>
<dbReference type="PANTHER" id="PTHR11941">
    <property type="entry name" value="ENOYL-COA HYDRATASE-RELATED"/>
    <property type="match status" value="1"/>
</dbReference>
<dbReference type="Pfam" id="PF00378">
    <property type="entry name" value="ECH_1"/>
    <property type="match status" value="1"/>
</dbReference>
<evidence type="ECO:0000313" key="6">
    <source>
        <dbReference type="EMBL" id="CAB4982858.1"/>
    </source>
</evidence>
<dbReference type="PANTHER" id="PTHR11941:SF54">
    <property type="entry name" value="ENOYL-COA HYDRATASE, MITOCHONDRIAL"/>
    <property type="match status" value="1"/>
</dbReference>
<dbReference type="EMBL" id="CAESGF010000022">
    <property type="protein sequence ID" value="CAB4364995.1"/>
    <property type="molecule type" value="Genomic_DNA"/>
</dbReference>
<dbReference type="CDD" id="cd06558">
    <property type="entry name" value="crotonase-like"/>
    <property type="match status" value="1"/>
</dbReference>
<dbReference type="EMBL" id="CAFBIY010000015">
    <property type="protein sequence ID" value="CAB4847267.1"/>
    <property type="molecule type" value="Genomic_DNA"/>
</dbReference>
<dbReference type="EMBL" id="CAFBOL010000016">
    <property type="protein sequence ID" value="CAB4982858.1"/>
    <property type="molecule type" value="Genomic_DNA"/>
</dbReference>
<dbReference type="InterPro" id="IPR001753">
    <property type="entry name" value="Enoyl-CoA_hydra/iso"/>
</dbReference>
<dbReference type="EMBL" id="CAFAAV010000070">
    <property type="protein sequence ID" value="CAB4816544.1"/>
    <property type="molecule type" value="Genomic_DNA"/>
</dbReference>
<dbReference type="GO" id="GO:0003824">
    <property type="term" value="F:catalytic activity"/>
    <property type="evidence" value="ECO:0007669"/>
    <property type="project" value="UniProtKB-ARBA"/>
</dbReference>
<sequence>MGHVQVEIDERIAVVTLNRPPVNSFDHATFAEMAQVFDELSSSREASVAILRAAPGVKVFCGGVDLNDSPKRYRPDGRFEDGGEQIDARYHVDPGRIVRECFWSILDCSIPVIGAVEGKNIGVGVALIANCDLVVAADTATFALTEINVGVLGGVRHAQRFVGHYLAKRMFLTGEFVGADELYRRGSLEAVVPAEQLLEAALKIARPISKKSPIAVRLAKESANRVEPMNLKEGYRLEQDYTGRVKRHADSDEARIAFLEKREPHFLWE</sequence>
<dbReference type="AlphaFoldDB" id="A0A6J6Z7F4"/>
<evidence type="ECO:0000313" key="2">
    <source>
        <dbReference type="EMBL" id="CAB4737607.1"/>
    </source>
</evidence>
<gene>
    <name evidence="2" type="ORF">UFOPK2656_02657</name>
    <name evidence="3" type="ORF">UFOPK3099_01112</name>
    <name evidence="4" type="ORF">UFOPK3267_00446</name>
    <name evidence="5" type="ORF">UFOPK3651_02651</name>
    <name evidence="6" type="ORF">UFOPK3931_00919</name>
    <name evidence="1" type="ORF">UFOPK4189_02754</name>
</gene>
<accession>A0A6J6Z7F4</accession>
<evidence type="ECO:0000313" key="5">
    <source>
        <dbReference type="EMBL" id="CAB4947974.1"/>
    </source>
</evidence>
<dbReference type="EMBL" id="CAEZYF010000021">
    <property type="protein sequence ID" value="CAB4737607.1"/>
    <property type="molecule type" value="Genomic_DNA"/>
</dbReference>
<evidence type="ECO:0000313" key="3">
    <source>
        <dbReference type="EMBL" id="CAB4816544.1"/>
    </source>
</evidence>
<proteinExistence type="predicted"/>
<reference evidence="3" key="1">
    <citation type="submission" date="2020-05" db="EMBL/GenBank/DDBJ databases">
        <authorList>
            <person name="Chiriac C."/>
            <person name="Salcher M."/>
            <person name="Ghai R."/>
            <person name="Kavagutti S V."/>
        </authorList>
    </citation>
    <scope>NUCLEOTIDE SEQUENCE</scope>
</reference>
<organism evidence="3">
    <name type="scientific">freshwater metagenome</name>
    <dbReference type="NCBI Taxonomy" id="449393"/>
    <lineage>
        <taxon>unclassified sequences</taxon>
        <taxon>metagenomes</taxon>
        <taxon>ecological metagenomes</taxon>
    </lineage>
</organism>
<name>A0A6J6Z7F4_9ZZZZ</name>
<dbReference type="SUPFAM" id="SSF52096">
    <property type="entry name" value="ClpP/crotonase"/>
    <property type="match status" value="1"/>
</dbReference>
<dbReference type="InterPro" id="IPR029045">
    <property type="entry name" value="ClpP/crotonase-like_dom_sf"/>
</dbReference>
<evidence type="ECO:0000313" key="1">
    <source>
        <dbReference type="EMBL" id="CAB4364995.1"/>
    </source>
</evidence>
<evidence type="ECO:0000313" key="4">
    <source>
        <dbReference type="EMBL" id="CAB4847267.1"/>
    </source>
</evidence>
<protein>
    <submittedName>
        <fullName evidence="3">Unannotated protein</fullName>
    </submittedName>
</protein>
<dbReference type="Gene3D" id="3.90.226.10">
    <property type="entry name" value="2-enoyl-CoA Hydratase, Chain A, domain 1"/>
    <property type="match status" value="1"/>
</dbReference>
<dbReference type="EMBL" id="CAFBMT010000019">
    <property type="protein sequence ID" value="CAB4947974.1"/>
    <property type="molecule type" value="Genomic_DNA"/>
</dbReference>